<reference evidence="2" key="1">
    <citation type="journal article" date="2015" name="Nat. Genet.">
        <title>The genome and transcriptome of the zoonotic hookworm Ancylostoma ceylanicum identify infection-specific gene families.</title>
        <authorList>
            <person name="Schwarz E.M."/>
            <person name="Hu Y."/>
            <person name="Antoshechkin I."/>
            <person name="Miller M.M."/>
            <person name="Sternberg P.W."/>
            <person name="Aroian R.V."/>
        </authorList>
    </citation>
    <scope>NUCLEOTIDE SEQUENCE</scope>
    <source>
        <strain evidence="2">HY135</strain>
    </source>
</reference>
<dbReference type="EMBL" id="JARK01001351">
    <property type="protein sequence ID" value="EYC23339.1"/>
    <property type="molecule type" value="Genomic_DNA"/>
</dbReference>
<proteinExistence type="predicted"/>
<organism evidence="1 2">
    <name type="scientific">Ancylostoma ceylanicum</name>
    <dbReference type="NCBI Taxonomy" id="53326"/>
    <lineage>
        <taxon>Eukaryota</taxon>
        <taxon>Metazoa</taxon>
        <taxon>Ecdysozoa</taxon>
        <taxon>Nematoda</taxon>
        <taxon>Chromadorea</taxon>
        <taxon>Rhabditida</taxon>
        <taxon>Rhabditina</taxon>
        <taxon>Rhabditomorpha</taxon>
        <taxon>Strongyloidea</taxon>
        <taxon>Ancylostomatidae</taxon>
        <taxon>Ancylostomatinae</taxon>
        <taxon>Ancylostoma</taxon>
    </lineage>
</organism>
<evidence type="ECO:0000313" key="2">
    <source>
        <dbReference type="Proteomes" id="UP000024635"/>
    </source>
</evidence>
<comment type="caution">
    <text evidence="1">The sequence shown here is derived from an EMBL/GenBank/DDBJ whole genome shotgun (WGS) entry which is preliminary data.</text>
</comment>
<keyword evidence="2" id="KW-1185">Reference proteome</keyword>
<name>A0A016V6N6_9BILA</name>
<evidence type="ECO:0000313" key="1">
    <source>
        <dbReference type="EMBL" id="EYC23339.1"/>
    </source>
</evidence>
<gene>
    <name evidence="1" type="primary">Acey_s0015.g2600</name>
    <name evidence="1" type="ORF">Y032_0015g2600</name>
</gene>
<dbReference type="Proteomes" id="UP000024635">
    <property type="component" value="Unassembled WGS sequence"/>
</dbReference>
<sequence>METHFMQPHRMTQRRKRSLSSAKKTLYLYLYQISTSQQHDLDRALLAKSSTVRQHPHPSVLSTLMLCA</sequence>
<accession>A0A016V6N6</accession>
<dbReference type="AlphaFoldDB" id="A0A016V6N6"/>
<protein>
    <submittedName>
        <fullName evidence="1">Uncharacterized protein</fullName>
    </submittedName>
</protein>